<keyword evidence="4" id="KW-0804">Transcription</keyword>
<accession>A0A6J4TFS4</accession>
<reference evidence="6" key="1">
    <citation type="submission" date="2020-02" db="EMBL/GenBank/DDBJ databases">
        <authorList>
            <person name="Meier V. D."/>
        </authorList>
    </citation>
    <scope>NUCLEOTIDE SEQUENCE</scope>
    <source>
        <strain evidence="6">AVDCRST_MAG79</strain>
    </source>
</reference>
<feature type="domain" description="HTH lacI-type" evidence="5">
    <location>
        <begin position="11"/>
        <end position="65"/>
    </location>
</feature>
<dbReference type="Gene3D" id="3.40.50.2300">
    <property type="match status" value="2"/>
</dbReference>
<protein>
    <recommendedName>
        <fullName evidence="5">HTH lacI-type domain-containing protein</fullName>
    </recommendedName>
</protein>
<organism evidence="6">
    <name type="scientific">uncultured Thermoleophilia bacterium</name>
    <dbReference type="NCBI Taxonomy" id="1497501"/>
    <lineage>
        <taxon>Bacteria</taxon>
        <taxon>Bacillati</taxon>
        <taxon>Actinomycetota</taxon>
        <taxon>Thermoleophilia</taxon>
        <taxon>environmental samples</taxon>
    </lineage>
</organism>
<dbReference type="Pfam" id="PF00356">
    <property type="entry name" value="LacI"/>
    <property type="match status" value="1"/>
</dbReference>
<dbReference type="EMBL" id="CADCWC010000039">
    <property type="protein sequence ID" value="CAA9521537.1"/>
    <property type="molecule type" value="Genomic_DNA"/>
</dbReference>
<name>A0A6J4TFS4_9ACTN</name>
<dbReference type="CDD" id="cd01392">
    <property type="entry name" value="HTH_LacI"/>
    <property type="match status" value="1"/>
</dbReference>
<dbReference type="SUPFAM" id="SSF47413">
    <property type="entry name" value="lambda repressor-like DNA-binding domains"/>
    <property type="match status" value="1"/>
</dbReference>
<gene>
    <name evidence="6" type="ORF">AVDCRST_MAG79-231</name>
</gene>
<dbReference type="InterPro" id="IPR000843">
    <property type="entry name" value="HTH_LacI"/>
</dbReference>
<keyword evidence="2" id="KW-0805">Transcription regulation</keyword>
<keyword evidence="3" id="KW-0238">DNA-binding</keyword>
<evidence type="ECO:0000313" key="6">
    <source>
        <dbReference type="EMBL" id="CAA9521537.1"/>
    </source>
</evidence>
<sequence length="341" mass="35547">MSERAERAWRPTILDVAARAGVSKSLVSRALRDAPTVSPARRAAVRQAAEELGYRPNAVARSLVQRRSHTVGVMVSDLHNLFFAEVLDGVEAVAAGHGYRVLIVTGNRDRAAEEQALETLLELRTDAVILASSRLSLRSVAAARQSVPVTLVARAARVAGVDTVTNDDGRGARLAVEHLASLGHRRIALVDGGSGPGSAARRRGYRAAMGALGLADEIGVAAGDFTDEGGYRGARSLLTGSSRPTAICAGNDLAATGVLTALAEAGLRVPADVSLVGYDNTALAALRHVSLTTIHQPRTEMGEAAMRAALRRLDGGAGRARRLVLQPSLVQRATTASPAAS</sequence>
<dbReference type="PROSITE" id="PS50932">
    <property type="entry name" value="HTH_LACI_2"/>
    <property type="match status" value="1"/>
</dbReference>
<dbReference type="SMART" id="SM00354">
    <property type="entry name" value="HTH_LACI"/>
    <property type="match status" value="1"/>
</dbReference>
<dbReference type="CDD" id="cd06267">
    <property type="entry name" value="PBP1_LacI_sugar_binding-like"/>
    <property type="match status" value="1"/>
</dbReference>
<proteinExistence type="predicted"/>
<dbReference type="InterPro" id="IPR046335">
    <property type="entry name" value="LacI/GalR-like_sensor"/>
</dbReference>
<evidence type="ECO:0000256" key="1">
    <source>
        <dbReference type="ARBA" id="ARBA00022491"/>
    </source>
</evidence>
<evidence type="ECO:0000256" key="4">
    <source>
        <dbReference type="ARBA" id="ARBA00023163"/>
    </source>
</evidence>
<evidence type="ECO:0000259" key="5">
    <source>
        <dbReference type="PROSITE" id="PS50932"/>
    </source>
</evidence>
<dbReference type="GO" id="GO:0000976">
    <property type="term" value="F:transcription cis-regulatory region binding"/>
    <property type="evidence" value="ECO:0007669"/>
    <property type="project" value="TreeGrafter"/>
</dbReference>
<evidence type="ECO:0000256" key="3">
    <source>
        <dbReference type="ARBA" id="ARBA00023125"/>
    </source>
</evidence>
<dbReference type="GO" id="GO:0003700">
    <property type="term" value="F:DNA-binding transcription factor activity"/>
    <property type="evidence" value="ECO:0007669"/>
    <property type="project" value="TreeGrafter"/>
</dbReference>
<keyword evidence="1" id="KW-0678">Repressor</keyword>
<dbReference type="SUPFAM" id="SSF53822">
    <property type="entry name" value="Periplasmic binding protein-like I"/>
    <property type="match status" value="1"/>
</dbReference>
<dbReference type="PANTHER" id="PTHR30146">
    <property type="entry name" value="LACI-RELATED TRANSCRIPTIONAL REPRESSOR"/>
    <property type="match status" value="1"/>
</dbReference>
<dbReference type="InterPro" id="IPR010982">
    <property type="entry name" value="Lambda_DNA-bd_dom_sf"/>
</dbReference>
<dbReference type="AlphaFoldDB" id="A0A6J4TFS4"/>
<dbReference type="Gene3D" id="1.10.260.40">
    <property type="entry name" value="lambda repressor-like DNA-binding domains"/>
    <property type="match status" value="1"/>
</dbReference>
<evidence type="ECO:0000256" key="2">
    <source>
        <dbReference type="ARBA" id="ARBA00023015"/>
    </source>
</evidence>
<dbReference type="PANTHER" id="PTHR30146:SF148">
    <property type="entry name" value="HTH-TYPE TRANSCRIPTIONAL REPRESSOR PURR-RELATED"/>
    <property type="match status" value="1"/>
</dbReference>
<dbReference type="Pfam" id="PF13377">
    <property type="entry name" value="Peripla_BP_3"/>
    <property type="match status" value="1"/>
</dbReference>
<dbReference type="InterPro" id="IPR028082">
    <property type="entry name" value="Peripla_BP_I"/>
</dbReference>